<dbReference type="EMBL" id="UINC01023356">
    <property type="protein sequence ID" value="SVA94852.1"/>
    <property type="molecule type" value="Genomic_DNA"/>
</dbReference>
<accession>A0A382A132</accession>
<proteinExistence type="predicted"/>
<gene>
    <name evidence="2" type="ORF">METZ01_LOCUS147706</name>
</gene>
<organism evidence="2">
    <name type="scientific">marine metagenome</name>
    <dbReference type="NCBI Taxonomy" id="408172"/>
    <lineage>
        <taxon>unclassified sequences</taxon>
        <taxon>metagenomes</taxon>
        <taxon>ecological metagenomes</taxon>
    </lineage>
</organism>
<sequence length="135" mass="14121">VRALVIGAGAVGTKVAQQLLSSNAVDKILLRDTEPEKLGIALKTLGSRVEVEHFPFPQNMDADVVVVASPRGTQLEAVEKAISLRRPTVVVADGLSETVSILNLEKEAFELGVPVVVGTGFAPGLSCVLTAYGKT</sequence>
<dbReference type="SUPFAM" id="SSF51735">
    <property type="entry name" value="NAD(P)-binding Rossmann-fold domains"/>
    <property type="match status" value="1"/>
</dbReference>
<dbReference type="InterPro" id="IPR036291">
    <property type="entry name" value="NAD(P)-bd_dom_sf"/>
</dbReference>
<feature type="non-terminal residue" evidence="2">
    <location>
        <position position="1"/>
    </location>
</feature>
<name>A0A382A132_9ZZZZ</name>
<dbReference type="InterPro" id="IPR028939">
    <property type="entry name" value="P5C_Rdtase_cat_N"/>
</dbReference>
<evidence type="ECO:0000313" key="2">
    <source>
        <dbReference type="EMBL" id="SVA94852.1"/>
    </source>
</evidence>
<dbReference type="AlphaFoldDB" id="A0A382A132"/>
<feature type="non-terminal residue" evidence="2">
    <location>
        <position position="135"/>
    </location>
</feature>
<dbReference type="Pfam" id="PF03807">
    <property type="entry name" value="F420_oxidored"/>
    <property type="match status" value="1"/>
</dbReference>
<protein>
    <recommendedName>
        <fullName evidence="1">Pyrroline-5-carboxylate reductase catalytic N-terminal domain-containing protein</fullName>
    </recommendedName>
</protein>
<dbReference type="Gene3D" id="3.40.50.720">
    <property type="entry name" value="NAD(P)-binding Rossmann-like Domain"/>
    <property type="match status" value="1"/>
</dbReference>
<reference evidence="2" key="1">
    <citation type="submission" date="2018-05" db="EMBL/GenBank/DDBJ databases">
        <authorList>
            <person name="Lanie J.A."/>
            <person name="Ng W.-L."/>
            <person name="Kazmierczak K.M."/>
            <person name="Andrzejewski T.M."/>
            <person name="Davidsen T.M."/>
            <person name="Wayne K.J."/>
            <person name="Tettelin H."/>
            <person name="Glass J.I."/>
            <person name="Rusch D."/>
            <person name="Podicherti R."/>
            <person name="Tsui H.-C.T."/>
            <person name="Winkler M.E."/>
        </authorList>
    </citation>
    <scope>NUCLEOTIDE SEQUENCE</scope>
</reference>
<evidence type="ECO:0000259" key="1">
    <source>
        <dbReference type="Pfam" id="PF03807"/>
    </source>
</evidence>
<feature type="domain" description="Pyrroline-5-carboxylate reductase catalytic N-terminal" evidence="1">
    <location>
        <begin position="5"/>
        <end position="90"/>
    </location>
</feature>